<gene>
    <name evidence="1" type="ORF">SAMN05444143_102176</name>
</gene>
<dbReference type="Proteomes" id="UP000182961">
    <property type="component" value="Unassembled WGS sequence"/>
</dbReference>
<proteinExistence type="predicted"/>
<name>A0A1I4TM42_9FLAO</name>
<organism evidence="1 2">
    <name type="scientific">Flavobacterium succinicans</name>
    <dbReference type="NCBI Taxonomy" id="29536"/>
    <lineage>
        <taxon>Bacteria</taxon>
        <taxon>Pseudomonadati</taxon>
        <taxon>Bacteroidota</taxon>
        <taxon>Flavobacteriia</taxon>
        <taxon>Flavobacteriales</taxon>
        <taxon>Flavobacteriaceae</taxon>
        <taxon>Flavobacterium</taxon>
    </lineage>
</organism>
<protein>
    <submittedName>
        <fullName evidence="1">Uncharacterized protein</fullName>
    </submittedName>
</protein>
<sequence length="54" mass="6468">MTQFIIKTHQRETLYKENQIFILNKGFNSGKPQKRAFQKQLYDSIFNSIRCNNS</sequence>
<dbReference type="InterPro" id="IPR054223">
    <property type="entry name" value="DUF6943"/>
</dbReference>
<accession>A0A1I4TM42</accession>
<dbReference type="EMBL" id="FOUT01000002">
    <property type="protein sequence ID" value="SFM77627.1"/>
    <property type="molecule type" value="Genomic_DNA"/>
</dbReference>
<reference evidence="2" key="1">
    <citation type="submission" date="2016-10" db="EMBL/GenBank/DDBJ databases">
        <authorList>
            <person name="Varghese N."/>
            <person name="Submissions S."/>
        </authorList>
    </citation>
    <scope>NUCLEOTIDE SEQUENCE [LARGE SCALE GENOMIC DNA]</scope>
    <source>
        <strain evidence="2">DSM 4002</strain>
    </source>
</reference>
<evidence type="ECO:0000313" key="1">
    <source>
        <dbReference type="EMBL" id="SFM77627.1"/>
    </source>
</evidence>
<dbReference type="AlphaFoldDB" id="A0A1I4TM42"/>
<evidence type="ECO:0000313" key="2">
    <source>
        <dbReference type="Proteomes" id="UP000182961"/>
    </source>
</evidence>
<keyword evidence="2" id="KW-1185">Reference proteome</keyword>
<dbReference type="RefSeq" id="WP_370696017.1">
    <property type="nucleotide sequence ID" value="NZ_CBCRUM010000008.1"/>
</dbReference>
<dbReference type="Pfam" id="PF22105">
    <property type="entry name" value="DUF6943"/>
    <property type="match status" value="1"/>
</dbReference>